<keyword evidence="1" id="KW-1133">Transmembrane helix</keyword>
<name>A0ABP8VQN8_9MICO</name>
<dbReference type="Gene3D" id="1.25.40.10">
    <property type="entry name" value="Tetratricopeptide repeat domain"/>
    <property type="match status" value="1"/>
</dbReference>
<keyword evidence="1" id="KW-0812">Transmembrane</keyword>
<dbReference type="EMBL" id="BAABLM010000002">
    <property type="protein sequence ID" value="GAA4669295.1"/>
    <property type="molecule type" value="Genomic_DNA"/>
</dbReference>
<reference evidence="3" key="1">
    <citation type="journal article" date="2019" name="Int. J. Syst. Evol. Microbiol.">
        <title>The Global Catalogue of Microorganisms (GCM) 10K type strain sequencing project: providing services to taxonomists for standard genome sequencing and annotation.</title>
        <authorList>
            <consortium name="The Broad Institute Genomics Platform"/>
            <consortium name="The Broad Institute Genome Sequencing Center for Infectious Disease"/>
            <person name="Wu L."/>
            <person name="Ma J."/>
        </authorList>
    </citation>
    <scope>NUCLEOTIDE SEQUENCE [LARGE SCALE GENOMIC DNA]</scope>
    <source>
        <strain evidence="3">JCM 18956</strain>
    </source>
</reference>
<keyword evidence="1" id="KW-0472">Membrane</keyword>
<evidence type="ECO:0000313" key="2">
    <source>
        <dbReference type="EMBL" id="GAA4669295.1"/>
    </source>
</evidence>
<accession>A0ABP8VQN8</accession>
<evidence type="ECO:0000313" key="3">
    <source>
        <dbReference type="Proteomes" id="UP001501295"/>
    </source>
</evidence>
<evidence type="ECO:0000256" key="1">
    <source>
        <dbReference type="SAM" id="Phobius"/>
    </source>
</evidence>
<dbReference type="Proteomes" id="UP001501295">
    <property type="component" value="Unassembled WGS sequence"/>
</dbReference>
<organism evidence="2 3">
    <name type="scientific">Frondihabitans cladoniiphilus</name>
    <dbReference type="NCBI Taxonomy" id="715785"/>
    <lineage>
        <taxon>Bacteria</taxon>
        <taxon>Bacillati</taxon>
        <taxon>Actinomycetota</taxon>
        <taxon>Actinomycetes</taxon>
        <taxon>Micrococcales</taxon>
        <taxon>Microbacteriaceae</taxon>
        <taxon>Frondihabitans</taxon>
    </lineage>
</organism>
<keyword evidence="3" id="KW-1185">Reference proteome</keyword>
<sequence length="153" mass="16674">MKSRVAALVMCALLVLYLVLISARAVEFMQTGVPIAVVIGIALFVLPILGVFALVYEIRFGVKTEQIVNQLSSEGGLPVDDVARRASGRYEREEADAAFPGYAAAVEQAPGDWRAWFRLGLAYDACGDRRRARATIRRSIRMRGAASKSRATA</sequence>
<gene>
    <name evidence="2" type="ORF">GCM10025780_10490</name>
</gene>
<evidence type="ECO:0008006" key="4">
    <source>
        <dbReference type="Google" id="ProtNLM"/>
    </source>
</evidence>
<proteinExistence type="predicted"/>
<comment type="caution">
    <text evidence="2">The sequence shown here is derived from an EMBL/GenBank/DDBJ whole genome shotgun (WGS) entry which is preliminary data.</text>
</comment>
<dbReference type="RefSeq" id="WP_345374057.1">
    <property type="nucleotide sequence ID" value="NZ_BAABLM010000002.1"/>
</dbReference>
<dbReference type="InterPro" id="IPR011990">
    <property type="entry name" value="TPR-like_helical_dom_sf"/>
</dbReference>
<feature type="transmembrane region" description="Helical" evidence="1">
    <location>
        <begin position="35"/>
        <end position="56"/>
    </location>
</feature>
<dbReference type="SUPFAM" id="SSF48452">
    <property type="entry name" value="TPR-like"/>
    <property type="match status" value="1"/>
</dbReference>
<protein>
    <recommendedName>
        <fullName evidence="4">Tetratricopeptide repeat protein</fullName>
    </recommendedName>
</protein>